<dbReference type="Pfam" id="PF13738">
    <property type="entry name" value="Pyr_redox_3"/>
    <property type="match status" value="1"/>
</dbReference>
<comment type="cofactor">
    <cofactor evidence="1">
        <name>FAD</name>
        <dbReference type="ChEBI" id="CHEBI:57692"/>
    </cofactor>
</comment>
<dbReference type="Proteomes" id="UP000799324">
    <property type="component" value="Unassembled WGS sequence"/>
</dbReference>
<proteinExistence type="predicted"/>
<dbReference type="EMBL" id="MU004469">
    <property type="protein sequence ID" value="KAF2650035.1"/>
    <property type="molecule type" value="Genomic_DNA"/>
</dbReference>
<keyword evidence="4" id="KW-1185">Reference proteome</keyword>
<dbReference type="GO" id="GO:0004497">
    <property type="term" value="F:monooxygenase activity"/>
    <property type="evidence" value="ECO:0007669"/>
    <property type="project" value="UniProtKB-KW"/>
</dbReference>
<evidence type="ECO:0000256" key="1">
    <source>
        <dbReference type="ARBA" id="ARBA00001974"/>
    </source>
</evidence>
<reference evidence="3" key="1">
    <citation type="journal article" date="2020" name="Stud. Mycol.">
        <title>101 Dothideomycetes genomes: a test case for predicting lifestyles and emergence of pathogens.</title>
        <authorList>
            <person name="Haridas S."/>
            <person name="Albert R."/>
            <person name="Binder M."/>
            <person name="Bloem J."/>
            <person name="Labutti K."/>
            <person name="Salamov A."/>
            <person name="Andreopoulos B."/>
            <person name="Baker S."/>
            <person name="Barry K."/>
            <person name="Bills G."/>
            <person name="Bluhm B."/>
            <person name="Cannon C."/>
            <person name="Castanera R."/>
            <person name="Culley D."/>
            <person name="Daum C."/>
            <person name="Ezra D."/>
            <person name="Gonzalez J."/>
            <person name="Henrissat B."/>
            <person name="Kuo A."/>
            <person name="Liang C."/>
            <person name="Lipzen A."/>
            <person name="Lutzoni F."/>
            <person name="Magnuson J."/>
            <person name="Mondo S."/>
            <person name="Nolan M."/>
            <person name="Ohm R."/>
            <person name="Pangilinan J."/>
            <person name="Park H.-J."/>
            <person name="Ramirez L."/>
            <person name="Alfaro M."/>
            <person name="Sun H."/>
            <person name="Tritt A."/>
            <person name="Yoshinaga Y."/>
            <person name="Zwiers L.-H."/>
            <person name="Turgeon B."/>
            <person name="Goodwin S."/>
            <person name="Spatafora J."/>
            <person name="Crous P."/>
            <person name="Grigoriev I."/>
        </authorList>
    </citation>
    <scope>NUCLEOTIDE SEQUENCE</scope>
    <source>
        <strain evidence="3">CBS 122681</strain>
    </source>
</reference>
<dbReference type="InterPro" id="IPR051820">
    <property type="entry name" value="FAD-binding_MO"/>
</dbReference>
<gene>
    <name evidence="3" type="ORF">K491DRAFT_721106</name>
</gene>
<keyword evidence="2" id="KW-0503">Monooxygenase</keyword>
<dbReference type="OrthoDB" id="66881at2759"/>
<dbReference type="PANTHER" id="PTHR43872:SF1">
    <property type="entry name" value="MONOOXYGENASE, PUTATIVE (AFU_ORTHOLOGUE AFUA_8G02570)-RELATED"/>
    <property type="match status" value="1"/>
</dbReference>
<dbReference type="Gene3D" id="3.50.50.60">
    <property type="entry name" value="FAD/NAD(P)-binding domain"/>
    <property type="match status" value="2"/>
</dbReference>
<name>A0A6A6SQB8_9PLEO</name>
<dbReference type="PANTHER" id="PTHR43872">
    <property type="entry name" value="MONOOXYGENASE, PUTATIVE (AFU_ORTHOLOGUE AFUA_8G02570)-RELATED"/>
    <property type="match status" value="1"/>
</dbReference>
<evidence type="ECO:0000313" key="4">
    <source>
        <dbReference type="Proteomes" id="UP000799324"/>
    </source>
</evidence>
<dbReference type="AlphaFoldDB" id="A0A6A6SQB8"/>
<dbReference type="PRINTS" id="PR00368">
    <property type="entry name" value="FADPNR"/>
</dbReference>
<dbReference type="InterPro" id="IPR036188">
    <property type="entry name" value="FAD/NAD-bd_sf"/>
</dbReference>
<organism evidence="3 4">
    <name type="scientific">Lophiostoma macrostomum CBS 122681</name>
    <dbReference type="NCBI Taxonomy" id="1314788"/>
    <lineage>
        <taxon>Eukaryota</taxon>
        <taxon>Fungi</taxon>
        <taxon>Dikarya</taxon>
        <taxon>Ascomycota</taxon>
        <taxon>Pezizomycotina</taxon>
        <taxon>Dothideomycetes</taxon>
        <taxon>Pleosporomycetidae</taxon>
        <taxon>Pleosporales</taxon>
        <taxon>Lophiostomataceae</taxon>
        <taxon>Lophiostoma</taxon>
    </lineage>
</organism>
<evidence type="ECO:0000256" key="2">
    <source>
        <dbReference type="ARBA" id="ARBA00023033"/>
    </source>
</evidence>
<accession>A0A6A6SQB8</accession>
<keyword evidence="2" id="KW-0560">Oxidoreductase</keyword>
<sequence length="483" mass="54162">MATRRYDGTYDVVIVGAGISGINAAYHLQTKLPGLSYTILEARTDLGGTWDLFRYPGIRSDTDLQSFGFSWYPWMEKRAIADGSSIVRYLRNAAKSQDITNRIQFDQNVVSAAWSSADQCWSLAITNTAGIIVEYQARFLILGTGYYDYKTPLKPEIPGLKQFSGQVVHPQFWPANLDYTDKEVVIIGSGATAITLLPSLAQKSKQVTMLQRSPGYIISIDNATGGSWLHRVLPALWSFKLTRWLCIWTTLIVFHWCRAFPRKSRTQLQQAVATQLPDRVPINPHFQPLYAPWDQRVCFSPNGDFFQAIREGNANVVTDRVVNMERDYISLASGHRLRADIIVTATGLNLKIGSSIKFSVDGETIDIASKTAWRSAMLSDVPNLAFVVGYVNASWTLGADVTAQLVCRLLKHLEESGKKSAVPRMPKTVRPQLLWDLDATYIKEAQKNMPSCGDSGPWRGRTNYFYDLWRAKVAKISDDLELS</sequence>
<protein>
    <submittedName>
        <fullName evidence="3">FAD/NAD(P)-binding domain-containing protein</fullName>
    </submittedName>
</protein>
<evidence type="ECO:0000313" key="3">
    <source>
        <dbReference type="EMBL" id="KAF2650035.1"/>
    </source>
</evidence>
<dbReference type="SUPFAM" id="SSF51905">
    <property type="entry name" value="FAD/NAD(P)-binding domain"/>
    <property type="match status" value="1"/>
</dbReference>